<comment type="caution">
    <text evidence="1">The sequence shown here is derived from an EMBL/GenBank/DDBJ whole genome shotgun (WGS) entry which is preliminary data.</text>
</comment>
<proteinExistence type="predicted"/>
<evidence type="ECO:0000313" key="1">
    <source>
        <dbReference type="EMBL" id="KAI3738166.1"/>
    </source>
</evidence>
<evidence type="ECO:0000313" key="2">
    <source>
        <dbReference type="Proteomes" id="UP001055811"/>
    </source>
</evidence>
<gene>
    <name evidence="1" type="ORF">L2E82_28186</name>
</gene>
<organism evidence="1 2">
    <name type="scientific">Cichorium intybus</name>
    <name type="common">Chicory</name>
    <dbReference type="NCBI Taxonomy" id="13427"/>
    <lineage>
        <taxon>Eukaryota</taxon>
        <taxon>Viridiplantae</taxon>
        <taxon>Streptophyta</taxon>
        <taxon>Embryophyta</taxon>
        <taxon>Tracheophyta</taxon>
        <taxon>Spermatophyta</taxon>
        <taxon>Magnoliopsida</taxon>
        <taxon>eudicotyledons</taxon>
        <taxon>Gunneridae</taxon>
        <taxon>Pentapetalae</taxon>
        <taxon>asterids</taxon>
        <taxon>campanulids</taxon>
        <taxon>Asterales</taxon>
        <taxon>Asteraceae</taxon>
        <taxon>Cichorioideae</taxon>
        <taxon>Cichorieae</taxon>
        <taxon>Cichoriinae</taxon>
        <taxon>Cichorium</taxon>
    </lineage>
</organism>
<protein>
    <submittedName>
        <fullName evidence="1">Uncharacterized protein</fullName>
    </submittedName>
</protein>
<reference evidence="2" key="1">
    <citation type="journal article" date="2022" name="Mol. Ecol. Resour.">
        <title>The genomes of chicory, endive, great burdock and yacon provide insights into Asteraceae palaeo-polyploidization history and plant inulin production.</title>
        <authorList>
            <person name="Fan W."/>
            <person name="Wang S."/>
            <person name="Wang H."/>
            <person name="Wang A."/>
            <person name="Jiang F."/>
            <person name="Liu H."/>
            <person name="Zhao H."/>
            <person name="Xu D."/>
            <person name="Zhang Y."/>
        </authorList>
    </citation>
    <scope>NUCLEOTIDE SEQUENCE [LARGE SCALE GENOMIC DNA]</scope>
    <source>
        <strain evidence="2">cv. Punajuju</strain>
    </source>
</reference>
<accession>A0ACB9CV96</accession>
<dbReference type="EMBL" id="CM042013">
    <property type="protein sequence ID" value="KAI3738166.1"/>
    <property type="molecule type" value="Genomic_DNA"/>
</dbReference>
<keyword evidence="2" id="KW-1185">Reference proteome</keyword>
<dbReference type="Proteomes" id="UP001055811">
    <property type="component" value="Linkage Group LG05"/>
</dbReference>
<name>A0ACB9CV96_CICIN</name>
<reference evidence="1 2" key="2">
    <citation type="journal article" date="2022" name="Mol. Ecol. Resour.">
        <title>The genomes of chicory, endive, great burdock and yacon provide insights into Asteraceae paleo-polyploidization history and plant inulin production.</title>
        <authorList>
            <person name="Fan W."/>
            <person name="Wang S."/>
            <person name="Wang H."/>
            <person name="Wang A."/>
            <person name="Jiang F."/>
            <person name="Liu H."/>
            <person name="Zhao H."/>
            <person name="Xu D."/>
            <person name="Zhang Y."/>
        </authorList>
    </citation>
    <scope>NUCLEOTIDE SEQUENCE [LARGE SCALE GENOMIC DNA]</scope>
    <source>
        <strain evidence="2">cv. Punajuju</strain>
        <tissue evidence="1">Leaves</tissue>
    </source>
</reference>
<sequence>MAIHGLVRNTETLEYFPQPSIPDSSCVMQYDGHVEGKQEYSNEVNDHIIGALRECLEEIDIKGREFLKNIVSNKDVEIPLGKLAREAIGESRAKDLLEKIAKKVGKKMKAGKHDDFVVAERGVSIDEELNQKLERFKVKTVNIGGVVKEDKK</sequence>